<dbReference type="InterPro" id="IPR001962">
    <property type="entry name" value="Asn_synthase"/>
</dbReference>
<protein>
    <recommendedName>
        <fullName evidence="1">Asparagine synthetase domain-containing protein</fullName>
    </recommendedName>
</protein>
<organism evidence="2 3">
    <name type="scientific">Halalkalicoccus paucihalophilus</name>
    <dbReference type="NCBI Taxonomy" id="1008153"/>
    <lineage>
        <taxon>Archaea</taxon>
        <taxon>Methanobacteriati</taxon>
        <taxon>Methanobacteriota</taxon>
        <taxon>Stenosarchaea group</taxon>
        <taxon>Halobacteria</taxon>
        <taxon>Halobacteriales</taxon>
        <taxon>Halococcaceae</taxon>
        <taxon>Halalkalicoccus</taxon>
    </lineage>
</organism>
<dbReference type="InterPro" id="IPR014729">
    <property type="entry name" value="Rossmann-like_a/b/a_fold"/>
</dbReference>
<sequence>MRTELFGVFGDRERFMRFRTPTEFDRLLVGESVTVGIRDPHLDLPNRTTTHRSTEGFCVVWGETFTPRGVEKSTAAWLFERYIEDGTDAFERLNGSYLVVLEYDGEALVVNDPIHSWECFYADTDTDRCFGTDAAALTRTLPSPTIDCRGLCEFVHFGLTFGETTTIEEVRRLPFDSYLTDDTTTPLSRFVYEPATFEYAEELAARLERAIERRTAYPGTKGMLMSAGFDSRLLLARLRDVDVCYTLGTPQTPEVKVARKVASQYGARHQTLLVNENYLAVGPDIVRYTNGIRESVHIHHRGNTAEITTDTIYHGLFLDTLLRGRFVPHDTLHLDVIDRDFPLPRLDPDPDVTQHIADKFGFYDDGDRTLVDCPEIDAETPAEFLENTITRHYRRGFDRADSRYNAMALLGIKSKSALPFRTHLADQFLESFVAADTELIDWHLTTPPEYRNDRTYQKALRMVDPDIFRYRPPDRPHRSYQLNQMEKYLRKKLPGISPFGTPWPDRDRIYDKNDLDTRLFPDRPDLHALPPRVKLRINDARTWLEYADEGIGEPSDLVRPTSVR</sequence>
<proteinExistence type="predicted"/>
<dbReference type="OrthoDB" id="297261at2157"/>
<name>A0A151AC09_9EURY</name>
<feature type="domain" description="Asparagine synthetase" evidence="1">
    <location>
        <begin position="203"/>
        <end position="288"/>
    </location>
</feature>
<dbReference type="GO" id="GO:0006529">
    <property type="term" value="P:asparagine biosynthetic process"/>
    <property type="evidence" value="ECO:0007669"/>
    <property type="project" value="InterPro"/>
</dbReference>
<dbReference type="AlphaFoldDB" id="A0A151AC09"/>
<dbReference type="SUPFAM" id="SSF56235">
    <property type="entry name" value="N-terminal nucleophile aminohydrolases (Ntn hydrolases)"/>
    <property type="match status" value="1"/>
</dbReference>
<dbReference type="Pfam" id="PF00733">
    <property type="entry name" value="Asn_synthase"/>
    <property type="match status" value="1"/>
</dbReference>
<keyword evidence="3" id="KW-1185">Reference proteome</keyword>
<dbReference type="Gene3D" id="3.40.50.620">
    <property type="entry name" value="HUPs"/>
    <property type="match status" value="1"/>
</dbReference>
<dbReference type="EMBL" id="LTAZ01000007">
    <property type="protein sequence ID" value="KYH25236.1"/>
    <property type="molecule type" value="Genomic_DNA"/>
</dbReference>
<accession>A0A151AC09</accession>
<evidence type="ECO:0000259" key="1">
    <source>
        <dbReference type="Pfam" id="PF00733"/>
    </source>
</evidence>
<dbReference type="Proteomes" id="UP000075321">
    <property type="component" value="Unassembled WGS sequence"/>
</dbReference>
<comment type="caution">
    <text evidence="2">The sequence shown here is derived from an EMBL/GenBank/DDBJ whole genome shotgun (WGS) entry which is preliminary data.</text>
</comment>
<dbReference type="RefSeq" id="WP_066383693.1">
    <property type="nucleotide sequence ID" value="NZ_LTAZ01000007.1"/>
</dbReference>
<dbReference type="SUPFAM" id="SSF52402">
    <property type="entry name" value="Adenine nucleotide alpha hydrolases-like"/>
    <property type="match status" value="1"/>
</dbReference>
<evidence type="ECO:0000313" key="3">
    <source>
        <dbReference type="Proteomes" id="UP000075321"/>
    </source>
</evidence>
<gene>
    <name evidence="2" type="ORF">HAPAU_28220</name>
</gene>
<evidence type="ECO:0000313" key="2">
    <source>
        <dbReference type="EMBL" id="KYH25236.1"/>
    </source>
</evidence>
<dbReference type="GO" id="GO:0004066">
    <property type="term" value="F:asparagine synthase (glutamine-hydrolyzing) activity"/>
    <property type="evidence" value="ECO:0007669"/>
    <property type="project" value="InterPro"/>
</dbReference>
<dbReference type="InterPro" id="IPR029055">
    <property type="entry name" value="Ntn_hydrolases_N"/>
</dbReference>
<dbReference type="PATRIC" id="fig|1008153.3.peg.2884"/>
<reference evidence="2 3" key="1">
    <citation type="submission" date="2016-02" db="EMBL/GenBank/DDBJ databases">
        <title>Genome sequence of Halalkalicoccus paucihalophilus DSM 24557.</title>
        <authorList>
            <person name="Poehlein A."/>
            <person name="Daniel R."/>
        </authorList>
    </citation>
    <scope>NUCLEOTIDE SEQUENCE [LARGE SCALE GENOMIC DNA]</scope>
    <source>
        <strain evidence="2 3">DSM 24557</strain>
    </source>
</reference>
<dbReference type="Gene3D" id="3.60.20.10">
    <property type="entry name" value="Glutamine Phosphoribosylpyrophosphate, subunit 1, domain 1"/>
    <property type="match status" value="1"/>
</dbReference>